<feature type="transmembrane region" description="Helical" evidence="1">
    <location>
        <begin position="51"/>
        <end position="68"/>
    </location>
</feature>
<reference evidence="2" key="1">
    <citation type="submission" date="2019-11" db="EMBL/GenBank/DDBJ databases">
        <authorList>
            <person name="Feng L."/>
        </authorList>
    </citation>
    <scope>NUCLEOTIDE SEQUENCE</scope>
    <source>
        <strain evidence="2">PagglomeransLFYP105</strain>
    </source>
</reference>
<dbReference type="EMBL" id="CACRUS010000009">
    <property type="protein sequence ID" value="VYU36162.1"/>
    <property type="molecule type" value="Genomic_DNA"/>
</dbReference>
<proteinExistence type="predicted"/>
<dbReference type="AlphaFoldDB" id="A0A6N3E640"/>
<evidence type="ECO:0008006" key="3">
    <source>
        <dbReference type="Google" id="ProtNLM"/>
    </source>
</evidence>
<feature type="transmembrane region" description="Helical" evidence="1">
    <location>
        <begin position="80"/>
        <end position="98"/>
    </location>
</feature>
<keyword evidence="1" id="KW-0472">Membrane</keyword>
<organism evidence="2">
    <name type="scientific">Enterobacter agglomerans</name>
    <name type="common">Erwinia herbicola</name>
    <name type="synonym">Pantoea agglomerans</name>
    <dbReference type="NCBI Taxonomy" id="549"/>
    <lineage>
        <taxon>Bacteria</taxon>
        <taxon>Pseudomonadati</taxon>
        <taxon>Pseudomonadota</taxon>
        <taxon>Gammaproteobacteria</taxon>
        <taxon>Enterobacterales</taxon>
        <taxon>Erwiniaceae</taxon>
        <taxon>Pantoea</taxon>
        <taxon>Pantoea agglomerans group</taxon>
    </lineage>
</organism>
<name>A0A6N3E640_ENTAG</name>
<sequence length="107" mass="13009">MLSFFLQSIKMGYIKAFDCYGKDSKWQYLCIITFQLAWFLFYLWIPYRSDYAILLFLLFFLPVISSNTRCINYYGRSRALCFLWIIAPYVMLFVPLFLTRRRNTEDN</sequence>
<protein>
    <recommendedName>
        <fullName evidence="3">DUF805 domain-containing protein</fullName>
    </recommendedName>
</protein>
<accession>A0A6N3E640</accession>
<feature type="transmembrane region" description="Helical" evidence="1">
    <location>
        <begin position="26"/>
        <end position="45"/>
    </location>
</feature>
<keyword evidence="1" id="KW-0812">Transmembrane</keyword>
<gene>
    <name evidence="2" type="ORF">PALFYP105_04000</name>
</gene>
<evidence type="ECO:0000313" key="2">
    <source>
        <dbReference type="EMBL" id="VYU36162.1"/>
    </source>
</evidence>
<evidence type="ECO:0000256" key="1">
    <source>
        <dbReference type="SAM" id="Phobius"/>
    </source>
</evidence>
<keyword evidence="1" id="KW-1133">Transmembrane helix</keyword>